<protein>
    <submittedName>
        <fullName evidence="5">Succinyl-diaminopimelate desuccinylase</fullName>
        <ecNumber evidence="5">3.5.1.18</ecNumber>
    </submittedName>
</protein>
<evidence type="ECO:0000256" key="3">
    <source>
        <dbReference type="ARBA" id="ARBA00022801"/>
    </source>
</evidence>
<keyword evidence="3 5" id="KW-0378">Hydrolase</keyword>
<reference evidence="5 6" key="1">
    <citation type="submission" date="2018-08" db="EMBL/GenBank/DDBJ databases">
        <title>Meiothermus granaticius genome AF-68 sequencing project.</title>
        <authorList>
            <person name="Da Costa M.S."/>
            <person name="Albuquerque L."/>
            <person name="Raposo P."/>
            <person name="Froufe H.J.C."/>
            <person name="Barroso C.S."/>
            <person name="Egas C."/>
        </authorList>
    </citation>
    <scope>NUCLEOTIDE SEQUENCE [LARGE SCALE GENOMIC DNA]</scope>
    <source>
        <strain evidence="5 6">AF-68</strain>
    </source>
</reference>
<dbReference type="Gene3D" id="3.30.70.360">
    <property type="match status" value="1"/>
</dbReference>
<dbReference type="SUPFAM" id="SSF53187">
    <property type="entry name" value="Zn-dependent exopeptidases"/>
    <property type="match status" value="1"/>
</dbReference>
<dbReference type="Gene3D" id="3.40.630.10">
    <property type="entry name" value="Zn peptidases"/>
    <property type="match status" value="1"/>
</dbReference>
<keyword evidence="1" id="KW-0645">Protease</keyword>
<feature type="domain" description="Peptidase M20 dimerisation" evidence="4">
    <location>
        <begin position="178"/>
        <end position="336"/>
    </location>
</feature>
<dbReference type="NCBIfam" id="NF005914">
    <property type="entry name" value="PRK07907.1"/>
    <property type="match status" value="1"/>
</dbReference>
<dbReference type="EC" id="3.5.1.18" evidence="5"/>
<comment type="caution">
    <text evidence="5">The sequence shown here is derived from an EMBL/GenBank/DDBJ whole genome shotgun (WGS) entry which is preliminary data.</text>
</comment>
<dbReference type="InterPro" id="IPR011650">
    <property type="entry name" value="Peptidase_M20_dimer"/>
</dbReference>
<dbReference type="PANTHER" id="PTHR43270:SF12">
    <property type="entry name" value="SUCCINYL-DIAMINOPIMELATE DESUCCINYLASE"/>
    <property type="match status" value="1"/>
</dbReference>
<keyword evidence="6" id="KW-1185">Reference proteome</keyword>
<evidence type="ECO:0000313" key="5">
    <source>
        <dbReference type="EMBL" id="RIH91006.1"/>
    </source>
</evidence>
<organism evidence="5 6">
    <name type="scientific">Meiothermus granaticius NBRC 107808</name>
    <dbReference type="NCBI Taxonomy" id="1227551"/>
    <lineage>
        <taxon>Bacteria</taxon>
        <taxon>Thermotogati</taxon>
        <taxon>Deinococcota</taxon>
        <taxon>Deinococci</taxon>
        <taxon>Thermales</taxon>
        <taxon>Thermaceae</taxon>
        <taxon>Meiothermus</taxon>
    </lineage>
</organism>
<dbReference type="AlphaFoldDB" id="A0A399F5T7"/>
<dbReference type="GO" id="GO:0009014">
    <property type="term" value="F:succinyl-diaminopimelate desuccinylase activity"/>
    <property type="evidence" value="ECO:0007669"/>
    <property type="project" value="UniProtKB-EC"/>
</dbReference>
<dbReference type="PANTHER" id="PTHR43270">
    <property type="entry name" value="BETA-ALA-HIS DIPEPTIDASE"/>
    <property type="match status" value="1"/>
</dbReference>
<dbReference type="Pfam" id="PF07687">
    <property type="entry name" value="M20_dimer"/>
    <property type="match status" value="1"/>
</dbReference>
<dbReference type="Pfam" id="PF01546">
    <property type="entry name" value="Peptidase_M20"/>
    <property type="match status" value="1"/>
</dbReference>
<name>A0A399F5T7_9DEIN</name>
<dbReference type="GO" id="GO:0006508">
    <property type="term" value="P:proteolysis"/>
    <property type="evidence" value="ECO:0007669"/>
    <property type="project" value="UniProtKB-KW"/>
</dbReference>
<keyword evidence="2" id="KW-0479">Metal-binding</keyword>
<dbReference type="OrthoDB" id="9761532at2"/>
<sequence length="442" mass="47734">MTQALSELIEFLRIPSVSADPAHNQDTKRAAAWLEAKLQALGFSVEVAPTANHPIVYAEKHVGEAAPTVLIYGHYDVQPPDPLELWETPPFEPTVRDGKLYARGSSDDKGQIFAHIAAVEALGSALPVNVKFVIEGEEEVGFGNLVPWLKENVERLRADVLVVSDSSMLAPGQPAITYGLRGIVLMEVRLQGASRDLHSGTYGGGAPNPIHAAAWMIAKLKGEDGTIRIPGFYDRVRPISPDERALYAQLPFDEGAFAAAIGATAMPGEEGYGLLERVWARPTLDVNGIWGGYQGEGSKTVIPAKAGFKLSMRLVPDQDPSVIHALTRAYLEAILPLGYRMDIVPLGEGKPVITPLDSPAMQAAAVALERAWGKKAVFNRMGGSVPIVADFQELLGIPTVLMGFGLDDDNLHSPNEKFDLINFEKAIESSRNFLLEFAKQAG</sequence>
<evidence type="ECO:0000256" key="2">
    <source>
        <dbReference type="ARBA" id="ARBA00022723"/>
    </source>
</evidence>
<dbReference type="Proteomes" id="UP000266178">
    <property type="component" value="Unassembled WGS sequence"/>
</dbReference>
<dbReference type="GO" id="GO:0046872">
    <property type="term" value="F:metal ion binding"/>
    <property type="evidence" value="ECO:0007669"/>
    <property type="project" value="UniProtKB-KW"/>
</dbReference>
<proteinExistence type="predicted"/>
<evidence type="ECO:0000313" key="6">
    <source>
        <dbReference type="Proteomes" id="UP000266178"/>
    </source>
</evidence>
<dbReference type="NCBIfam" id="NF006053">
    <property type="entry name" value="PRK08201.1"/>
    <property type="match status" value="1"/>
</dbReference>
<gene>
    <name evidence="5" type="primary">dapE_4</name>
    <name evidence="5" type="ORF">Mgrana_03101</name>
</gene>
<dbReference type="InterPro" id="IPR002933">
    <property type="entry name" value="Peptidase_M20"/>
</dbReference>
<dbReference type="RefSeq" id="WP_119358531.1">
    <property type="nucleotide sequence ID" value="NZ_BJXM01000031.1"/>
</dbReference>
<evidence type="ECO:0000256" key="1">
    <source>
        <dbReference type="ARBA" id="ARBA00022670"/>
    </source>
</evidence>
<evidence type="ECO:0000259" key="4">
    <source>
        <dbReference type="Pfam" id="PF07687"/>
    </source>
</evidence>
<dbReference type="GO" id="GO:0008233">
    <property type="term" value="F:peptidase activity"/>
    <property type="evidence" value="ECO:0007669"/>
    <property type="project" value="UniProtKB-KW"/>
</dbReference>
<dbReference type="InterPro" id="IPR051458">
    <property type="entry name" value="Cyt/Met_Dipeptidase"/>
</dbReference>
<dbReference type="EMBL" id="QWLB01000065">
    <property type="protein sequence ID" value="RIH91006.1"/>
    <property type="molecule type" value="Genomic_DNA"/>
</dbReference>
<dbReference type="NCBIfam" id="NF006579">
    <property type="entry name" value="PRK09104.1"/>
    <property type="match status" value="1"/>
</dbReference>
<accession>A0A399F5T7</accession>